<dbReference type="Gene3D" id="3.40.190.290">
    <property type="match status" value="1"/>
</dbReference>
<evidence type="ECO:0000313" key="7">
    <source>
        <dbReference type="Proteomes" id="UP000269883"/>
    </source>
</evidence>
<dbReference type="OrthoDB" id="3252676at2"/>
<dbReference type="InterPro" id="IPR036388">
    <property type="entry name" value="WH-like_DNA-bd_sf"/>
</dbReference>
<feature type="domain" description="HTH lysR-type" evidence="5">
    <location>
        <begin position="2"/>
        <end position="58"/>
    </location>
</feature>
<proteinExistence type="inferred from homology"/>
<dbReference type="NCBIfam" id="NF009888">
    <property type="entry name" value="PRK13348.1"/>
    <property type="match status" value="1"/>
</dbReference>
<dbReference type="KEGG" id="dfl:DFE_2498"/>
<dbReference type="NCBIfam" id="NF002964">
    <property type="entry name" value="PRK03635.1"/>
    <property type="match status" value="1"/>
</dbReference>
<dbReference type="PANTHER" id="PTHR30579:SF2">
    <property type="entry name" value="HTH-TYPE TRANSCRIPTIONAL REGULATOR ARGP"/>
    <property type="match status" value="1"/>
</dbReference>
<evidence type="ECO:0000259" key="5">
    <source>
        <dbReference type="PROSITE" id="PS50931"/>
    </source>
</evidence>
<organism evidence="6 7">
    <name type="scientific">Desulfovibrio ferrophilus</name>
    <dbReference type="NCBI Taxonomy" id="241368"/>
    <lineage>
        <taxon>Bacteria</taxon>
        <taxon>Pseudomonadati</taxon>
        <taxon>Thermodesulfobacteriota</taxon>
        <taxon>Desulfovibrionia</taxon>
        <taxon>Desulfovibrionales</taxon>
        <taxon>Desulfovibrionaceae</taxon>
        <taxon>Desulfovibrio</taxon>
    </lineage>
</organism>
<dbReference type="SUPFAM" id="SSF46785">
    <property type="entry name" value="Winged helix' DNA-binding domain"/>
    <property type="match status" value="1"/>
</dbReference>
<keyword evidence="4" id="KW-0804">Transcription</keyword>
<keyword evidence="2" id="KW-0805">Transcription regulation</keyword>
<dbReference type="Pfam" id="PF03466">
    <property type="entry name" value="LysR_substrate"/>
    <property type="match status" value="1"/>
</dbReference>
<dbReference type="GO" id="GO:0003700">
    <property type="term" value="F:DNA-binding transcription factor activity"/>
    <property type="evidence" value="ECO:0007669"/>
    <property type="project" value="InterPro"/>
</dbReference>
<dbReference type="InterPro" id="IPR000847">
    <property type="entry name" value="LysR_HTH_N"/>
</dbReference>
<dbReference type="GO" id="GO:0003677">
    <property type="term" value="F:DNA binding"/>
    <property type="evidence" value="ECO:0007669"/>
    <property type="project" value="UniProtKB-KW"/>
</dbReference>
<dbReference type="InterPro" id="IPR017685">
    <property type="entry name" value="ArgP"/>
</dbReference>
<dbReference type="RefSeq" id="WP_126380010.1">
    <property type="nucleotide sequence ID" value="NZ_AP017378.1"/>
</dbReference>
<dbReference type="PROSITE" id="PS50931">
    <property type="entry name" value="HTH_LYSR"/>
    <property type="match status" value="1"/>
</dbReference>
<keyword evidence="3" id="KW-0238">DNA-binding</keyword>
<dbReference type="PRINTS" id="PR00039">
    <property type="entry name" value="HTHLYSR"/>
</dbReference>
<keyword evidence="7" id="KW-1185">Reference proteome</keyword>
<dbReference type="EMBL" id="AP017378">
    <property type="protein sequence ID" value="BBD09224.1"/>
    <property type="molecule type" value="Genomic_DNA"/>
</dbReference>
<evidence type="ECO:0000313" key="6">
    <source>
        <dbReference type="EMBL" id="BBD09224.1"/>
    </source>
</evidence>
<reference evidence="6 7" key="1">
    <citation type="journal article" date="2018" name="Sci. Adv.">
        <title>Multi-heme cytochromes provide a pathway for survival in energy-limited environments.</title>
        <authorList>
            <person name="Deng X."/>
            <person name="Dohmae N."/>
            <person name="Nealson K.H."/>
            <person name="Hashimoto K."/>
            <person name="Okamoto A."/>
        </authorList>
    </citation>
    <scope>NUCLEOTIDE SEQUENCE [LARGE SCALE GENOMIC DNA]</scope>
    <source>
        <strain evidence="6 7">IS5</strain>
    </source>
</reference>
<protein>
    <submittedName>
        <fullName evidence="6">Transcriptional regulator, ArgP, LysR family</fullName>
    </submittedName>
</protein>
<dbReference type="Proteomes" id="UP000269883">
    <property type="component" value="Chromosome"/>
</dbReference>
<dbReference type="CDD" id="cd08428">
    <property type="entry name" value="PBP2_IciA_ArgP"/>
    <property type="match status" value="1"/>
</dbReference>
<sequence>MLDYKLLEALSCVVTEGGFERAARVLHLTQSAVSQRVRLLEEQTGQILVARSTPPVPTPAGRQLLKHYRQVRILEGDLNMDANQEGSSDNGFNQTVAVAVNADSLATWFLPAVQPFIQEHQVLLDLCVDDQDETHKLLKDGDVVGCVSARSEPMQGCRVEVLGGMEYRLVATPEFARRWFPHGLTVEAVRRAPAVTFNRVDESINVILRNVFGHLPGAYPTHYVPSSEQFVTAIAGGWGYGTLPEQQSTELLATEKLVDLAPVHPMPVTLHWHCWNLDSPLLAELTRALVRGASAMLSGKLAH</sequence>
<dbReference type="InterPro" id="IPR050176">
    <property type="entry name" value="LTTR"/>
</dbReference>
<dbReference type="PANTHER" id="PTHR30579">
    <property type="entry name" value="TRANSCRIPTIONAL REGULATOR"/>
    <property type="match status" value="1"/>
</dbReference>
<dbReference type="AlphaFoldDB" id="A0A2Z6B166"/>
<gene>
    <name evidence="6" type="ORF">DFE_2498</name>
</gene>
<dbReference type="SUPFAM" id="SSF53850">
    <property type="entry name" value="Periplasmic binding protein-like II"/>
    <property type="match status" value="1"/>
</dbReference>
<evidence type="ECO:0000256" key="4">
    <source>
        <dbReference type="ARBA" id="ARBA00023163"/>
    </source>
</evidence>
<dbReference type="NCBIfam" id="TIGR03298">
    <property type="entry name" value="argP"/>
    <property type="match status" value="1"/>
</dbReference>
<dbReference type="InterPro" id="IPR005119">
    <property type="entry name" value="LysR_subst-bd"/>
</dbReference>
<evidence type="ECO:0000256" key="3">
    <source>
        <dbReference type="ARBA" id="ARBA00023125"/>
    </source>
</evidence>
<name>A0A2Z6B166_9BACT</name>
<evidence type="ECO:0000256" key="1">
    <source>
        <dbReference type="ARBA" id="ARBA00009437"/>
    </source>
</evidence>
<dbReference type="InterPro" id="IPR036390">
    <property type="entry name" value="WH_DNA-bd_sf"/>
</dbReference>
<dbReference type="Gene3D" id="1.10.10.10">
    <property type="entry name" value="Winged helix-like DNA-binding domain superfamily/Winged helix DNA-binding domain"/>
    <property type="match status" value="1"/>
</dbReference>
<evidence type="ECO:0000256" key="2">
    <source>
        <dbReference type="ARBA" id="ARBA00023015"/>
    </source>
</evidence>
<dbReference type="Pfam" id="PF00126">
    <property type="entry name" value="HTH_1"/>
    <property type="match status" value="1"/>
</dbReference>
<comment type="similarity">
    <text evidence="1">Belongs to the LysR transcriptional regulatory family.</text>
</comment>
<accession>A0A2Z6B166</accession>